<dbReference type="PANTHER" id="PTHR45936">
    <property type="entry name" value="TRNA-DIHYDROURIDINE(20) SYNTHASE [NAD(P)+]-LIKE"/>
    <property type="match status" value="1"/>
</dbReference>
<evidence type="ECO:0000256" key="9">
    <source>
        <dbReference type="ARBA" id="ARBA00049447"/>
    </source>
</evidence>
<keyword evidence="6" id="KW-0560">Oxidoreductase</keyword>
<dbReference type="InterPro" id="IPR052582">
    <property type="entry name" value="tRNA-DUS-like"/>
</dbReference>
<dbReference type="InterPro" id="IPR018517">
    <property type="entry name" value="tRNA_hU_synthase_CS"/>
</dbReference>
<dbReference type="EMBL" id="UFAJ01000334">
    <property type="protein sequence ID" value="SSD60356.1"/>
    <property type="molecule type" value="Genomic_DNA"/>
</dbReference>
<evidence type="ECO:0000256" key="7">
    <source>
        <dbReference type="ARBA" id="ARBA00023027"/>
    </source>
</evidence>
<dbReference type="Pfam" id="PF01207">
    <property type="entry name" value="Dus"/>
    <property type="match status" value="1"/>
</dbReference>
<evidence type="ECO:0000256" key="8">
    <source>
        <dbReference type="ARBA" id="ARBA00048342"/>
    </source>
</evidence>
<evidence type="ECO:0000256" key="6">
    <source>
        <dbReference type="ARBA" id="ARBA00023002"/>
    </source>
</evidence>
<dbReference type="GO" id="GO:0005737">
    <property type="term" value="C:cytoplasm"/>
    <property type="evidence" value="ECO:0007669"/>
    <property type="project" value="TreeGrafter"/>
</dbReference>
<dbReference type="PROSITE" id="PS01136">
    <property type="entry name" value="UPF0034"/>
    <property type="match status" value="1"/>
</dbReference>
<dbReference type="GO" id="GO:0017150">
    <property type="term" value="F:tRNA dihydrouridine synthase activity"/>
    <property type="evidence" value="ECO:0007669"/>
    <property type="project" value="InterPro"/>
</dbReference>
<dbReference type="Proteomes" id="UP000262825">
    <property type="component" value="Unassembled WGS sequence"/>
</dbReference>
<keyword evidence="3" id="KW-0288">FMN</keyword>
<organism evidence="12 13">
    <name type="scientific">Saccharomycodes ludwigii</name>
    <dbReference type="NCBI Taxonomy" id="36035"/>
    <lineage>
        <taxon>Eukaryota</taxon>
        <taxon>Fungi</taxon>
        <taxon>Dikarya</taxon>
        <taxon>Ascomycota</taxon>
        <taxon>Saccharomycotina</taxon>
        <taxon>Saccharomycetes</taxon>
        <taxon>Saccharomycodales</taxon>
        <taxon>Saccharomycodaceae</taxon>
        <taxon>Saccharomycodes</taxon>
    </lineage>
</organism>
<comment type="catalytic activity">
    <reaction evidence="9">
        <text>a 5,6-dihydrouridine in mRNA + NADP(+) = a uridine in mRNA + NADPH + H(+)</text>
        <dbReference type="Rhea" id="RHEA:69855"/>
        <dbReference type="Rhea" id="RHEA-COMP:14658"/>
        <dbReference type="Rhea" id="RHEA-COMP:17789"/>
        <dbReference type="ChEBI" id="CHEBI:15378"/>
        <dbReference type="ChEBI" id="CHEBI:57783"/>
        <dbReference type="ChEBI" id="CHEBI:58349"/>
        <dbReference type="ChEBI" id="CHEBI:65315"/>
        <dbReference type="ChEBI" id="CHEBI:74443"/>
    </reaction>
    <physiologicalReaction direction="right-to-left" evidence="9">
        <dbReference type="Rhea" id="RHEA:69857"/>
    </physiologicalReaction>
</comment>
<comment type="catalytic activity">
    <reaction evidence="8">
        <text>a 5,6-dihydrouridine in mRNA + NAD(+) = a uridine in mRNA + NADH + H(+)</text>
        <dbReference type="Rhea" id="RHEA:69851"/>
        <dbReference type="Rhea" id="RHEA-COMP:14658"/>
        <dbReference type="Rhea" id="RHEA-COMP:17789"/>
        <dbReference type="ChEBI" id="CHEBI:15378"/>
        <dbReference type="ChEBI" id="CHEBI:57540"/>
        <dbReference type="ChEBI" id="CHEBI:57945"/>
        <dbReference type="ChEBI" id="CHEBI:65315"/>
        <dbReference type="ChEBI" id="CHEBI:74443"/>
    </reaction>
    <physiologicalReaction direction="right-to-left" evidence="8">
        <dbReference type="Rhea" id="RHEA:69853"/>
    </physiologicalReaction>
</comment>
<name>A0A376B6N9_9ASCO</name>
<comment type="cofactor">
    <cofactor evidence="1">
        <name>FMN</name>
        <dbReference type="ChEBI" id="CHEBI:58210"/>
    </cofactor>
</comment>
<evidence type="ECO:0000313" key="12">
    <source>
        <dbReference type="EMBL" id="SSD60356.1"/>
    </source>
</evidence>
<keyword evidence="2" id="KW-0285">Flavoprotein</keyword>
<evidence type="ECO:0000313" key="13">
    <source>
        <dbReference type="Proteomes" id="UP000262825"/>
    </source>
</evidence>
<protein>
    <submittedName>
        <fullName evidence="12">Related to tRNA-dihydrouridine(20) synthase [NAD(P)+]</fullName>
    </submittedName>
</protein>
<evidence type="ECO:0000256" key="2">
    <source>
        <dbReference type="ARBA" id="ARBA00022630"/>
    </source>
</evidence>
<evidence type="ECO:0000256" key="5">
    <source>
        <dbReference type="ARBA" id="ARBA00022694"/>
    </source>
</evidence>
<dbReference type="InterPro" id="IPR013785">
    <property type="entry name" value="Aldolase_TIM"/>
</dbReference>
<keyword evidence="4" id="KW-0507">mRNA processing</keyword>
<dbReference type="CDD" id="cd02801">
    <property type="entry name" value="DUS_like_FMN"/>
    <property type="match status" value="1"/>
</dbReference>
<evidence type="ECO:0000256" key="4">
    <source>
        <dbReference type="ARBA" id="ARBA00022664"/>
    </source>
</evidence>
<feature type="coiled-coil region" evidence="10">
    <location>
        <begin position="336"/>
        <end position="363"/>
    </location>
</feature>
<feature type="domain" description="DUS-like FMN-binding" evidence="11">
    <location>
        <begin position="32"/>
        <end position="331"/>
    </location>
</feature>
<keyword evidence="5" id="KW-0819">tRNA processing</keyword>
<evidence type="ECO:0000256" key="1">
    <source>
        <dbReference type="ARBA" id="ARBA00001917"/>
    </source>
</evidence>
<dbReference type="GO" id="GO:0006397">
    <property type="term" value="P:mRNA processing"/>
    <property type="evidence" value="ECO:0007669"/>
    <property type="project" value="UniProtKB-KW"/>
</dbReference>
<evidence type="ECO:0000259" key="11">
    <source>
        <dbReference type="Pfam" id="PF01207"/>
    </source>
</evidence>
<proteinExistence type="predicted"/>
<dbReference type="Gene3D" id="3.20.20.70">
    <property type="entry name" value="Aldolase class I"/>
    <property type="match status" value="1"/>
</dbReference>
<evidence type="ECO:0000256" key="10">
    <source>
        <dbReference type="SAM" id="Coils"/>
    </source>
</evidence>
<dbReference type="VEuPathDB" id="FungiDB:SCODWIG_02117"/>
<reference evidence="13" key="1">
    <citation type="submission" date="2018-06" db="EMBL/GenBank/DDBJ databases">
        <authorList>
            <person name="Guldener U."/>
        </authorList>
    </citation>
    <scope>NUCLEOTIDE SEQUENCE [LARGE SCALE GENOMIC DNA]</scope>
    <source>
        <strain evidence="13">UTAD17</strain>
    </source>
</reference>
<keyword evidence="10" id="KW-0175">Coiled coil</keyword>
<keyword evidence="7" id="KW-0520">NAD</keyword>
<dbReference type="PANTHER" id="PTHR45936:SF1">
    <property type="entry name" value="TRNA-DIHYDROURIDINE(20) SYNTHASE [NAD(P)+]-LIKE"/>
    <property type="match status" value="1"/>
</dbReference>
<dbReference type="GO" id="GO:0050660">
    <property type="term" value="F:flavin adenine dinucleotide binding"/>
    <property type="evidence" value="ECO:0007669"/>
    <property type="project" value="InterPro"/>
</dbReference>
<dbReference type="SUPFAM" id="SSF51395">
    <property type="entry name" value="FMN-linked oxidoreductases"/>
    <property type="match status" value="1"/>
</dbReference>
<gene>
    <name evidence="12" type="ORF">SCODWIG_02117</name>
</gene>
<dbReference type="InterPro" id="IPR035587">
    <property type="entry name" value="DUS-like_FMN-bd"/>
</dbReference>
<accession>A0A376B6N9</accession>
<keyword evidence="13" id="KW-1185">Reference proteome</keyword>
<evidence type="ECO:0000256" key="3">
    <source>
        <dbReference type="ARBA" id="ARBA00022643"/>
    </source>
</evidence>
<sequence>MVVYTSKLCLAPMVRAGELPTRLLALRYGADLVWGPEIIDKKLVQCKRVVNNTLNTIDFVAPNHNKNGDSNIVVFRTYPKEESGKLIFQLGTSTPSIAVEATSKIIKDVDGIDVNAGCPKHFSIHSGMGAALLKTPDKLCTILKELVEKIGNPNNKPISVKIRILDHKEDTLTLVEKLCQTGIKNLTVHCRTPIMRNRELPIRDYIPFIFDICEKNGVSLIMNGGLKNRKHFFEIKEKMNLNNKIGGMFADCAEANPSIFSESPLYWFQVVKDYIEVANQFDHSVHNVKYSLTRIIPGKSKLYQLITRSKSLEEINHILTNYILDSKTGEADKVNAEKYLNECREKEKIVKQELNKLKQEQAKHKLVSDIVDATNNLKANKRHKT</sequence>
<dbReference type="AlphaFoldDB" id="A0A376B6N9"/>